<evidence type="ECO:0000256" key="1">
    <source>
        <dbReference type="ARBA" id="ARBA00004651"/>
    </source>
</evidence>
<comment type="similarity">
    <text evidence="2">Belongs to the ABC-4 integral membrane protein family. LolC/E subfamily.</text>
</comment>
<evidence type="ECO:0000256" key="4">
    <source>
        <dbReference type="ARBA" id="ARBA00022692"/>
    </source>
</evidence>
<dbReference type="GO" id="GO:0098797">
    <property type="term" value="C:plasma membrane protein complex"/>
    <property type="evidence" value="ECO:0007669"/>
    <property type="project" value="TreeGrafter"/>
</dbReference>
<evidence type="ECO:0000256" key="6">
    <source>
        <dbReference type="ARBA" id="ARBA00023136"/>
    </source>
</evidence>
<proteinExistence type="inferred from homology"/>
<name>A0A3Z9CXK9_CAMCO</name>
<keyword evidence="3" id="KW-1003">Cell membrane</keyword>
<evidence type="ECO:0000256" key="5">
    <source>
        <dbReference type="ARBA" id="ARBA00022989"/>
    </source>
</evidence>
<gene>
    <name evidence="8" type="ORF">CJD00_05605</name>
</gene>
<evidence type="ECO:0000313" key="9">
    <source>
        <dbReference type="Proteomes" id="UP000361993"/>
    </source>
</evidence>
<dbReference type="InterPro" id="IPR051447">
    <property type="entry name" value="Lipoprotein-release_system"/>
</dbReference>
<evidence type="ECO:0000256" key="2">
    <source>
        <dbReference type="ARBA" id="ARBA00005236"/>
    </source>
</evidence>
<dbReference type="AlphaFoldDB" id="A0A3Z9CXK9"/>
<dbReference type="EMBL" id="AACDUL010000009">
    <property type="protein sequence ID" value="EAK1509735.1"/>
    <property type="molecule type" value="Genomic_DNA"/>
</dbReference>
<accession>A0A3Z9CXK9</accession>
<evidence type="ECO:0000259" key="7">
    <source>
        <dbReference type="Pfam" id="PF02687"/>
    </source>
</evidence>
<dbReference type="GO" id="GO:0044874">
    <property type="term" value="P:lipoprotein localization to outer membrane"/>
    <property type="evidence" value="ECO:0007669"/>
    <property type="project" value="TreeGrafter"/>
</dbReference>
<comment type="caution">
    <text evidence="8">The sequence shown here is derived from an EMBL/GenBank/DDBJ whole genome shotgun (WGS) entry which is preliminary data.</text>
</comment>
<sequence length="401" mass="44994">MKKSVLKYLLFKYLRFDKEQPFINLSMLLAFLGVCVGLCVLLVAMAIMNGFDKEFEKRFFVMNYPITIVPKFYSPMDDDLVTELKREFPHLLFSPYISTQVVAKADNRFEGGVLFGVNFNDEVKINEVVAKALKDENLSGFDILVGSVLADELNLHKNDKLSLIFSNLSPSGFSLVPQAKRFDVKARFASGLIFYDKAYMYTDVNALRKVLGISNQQSYDGVHVYSENAFKDVEKLKSYLKSDYAVVGWWEQNQNFFSALKLEKRALFIVLMLIILVASLNIVSSLLMIVMNRRTEIALLLALGASKLEVKKSFFALGMLIGGGGMIIGIILAFFALWLLGNFDIVTLPADVYGTSKLPLDLSVMDFSLTLVGALIIIALSSYYPAKKATQINVLDTLRNE</sequence>
<dbReference type="InterPro" id="IPR003838">
    <property type="entry name" value="ABC3_permease_C"/>
</dbReference>
<dbReference type="Pfam" id="PF02687">
    <property type="entry name" value="FtsX"/>
    <property type="match status" value="1"/>
</dbReference>
<dbReference type="RefSeq" id="WP_002782296.1">
    <property type="nucleotide sequence ID" value="NZ_AANHVQ020000025.1"/>
</dbReference>
<dbReference type="PANTHER" id="PTHR30489">
    <property type="entry name" value="LIPOPROTEIN-RELEASING SYSTEM TRANSMEMBRANE PROTEIN LOLE"/>
    <property type="match status" value="1"/>
</dbReference>
<dbReference type="Proteomes" id="UP000361993">
    <property type="component" value="Unassembled WGS sequence"/>
</dbReference>
<comment type="subcellular location">
    <subcellularLocation>
        <location evidence="1">Cell membrane</location>
        <topology evidence="1">Multi-pass membrane protein</topology>
    </subcellularLocation>
</comment>
<keyword evidence="6" id="KW-0472">Membrane</keyword>
<organism evidence="8 9">
    <name type="scientific">Campylobacter coli</name>
    <dbReference type="NCBI Taxonomy" id="195"/>
    <lineage>
        <taxon>Bacteria</taxon>
        <taxon>Pseudomonadati</taxon>
        <taxon>Campylobacterota</taxon>
        <taxon>Epsilonproteobacteria</taxon>
        <taxon>Campylobacterales</taxon>
        <taxon>Campylobacteraceae</taxon>
        <taxon>Campylobacter</taxon>
    </lineage>
</organism>
<evidence type="ECO:0000313" key="8">
    <source>
        <dbReference type="EMBL" id="EAK1509735.1"/>
    </source>
</evidence>
<keyword evidence="5" id="KW-1133">Transmembrane helix</keyword>
<reference evidence="8 9" key="1">
    <citation type="submission" date="2018-05" db="EMBL/GenBank/DDBJ databases">
        <authorList>
            <consortium name="GenomeTrakr network: Whole genome sequencing for foodborne pathogen traceback"/>
        </authorList>
    </citation>
    <scope>NUCLEOTIDE SEQUENCE [LARGE SCALE GENOMIC DNA]</scope>
    <source>
        <strain evidence="8 9">NC_C6016</strain>
    </source>
</reference>
<evidence type="ECO:0000256" key="3">
    <source>
        <dbReference type="ARBA" id="ARBA00022475"/>
    </source>
</evidence>
<keyword evidence="4" id="KW-0812">Transmembrane</keyword>
<dbReference type="PANTHER" id="PTHR30489:SF0">
    <property type="entry name" value="LIPOPROTEIN-RELEASING SYSTEM TRANSMEMBRANE PROTEIN LOLE"/>
    <property type="match status" value="1"/>
</dbReference>
<protein>
    <submittedName>
        <fullName evidence="8">ABC transporter permease</fullName>
    </submittedName>
</protein>
<feature type="domain" description="ABC3 transporter permease C-terminal" evidence="7">
    <location>
        <begin position="269"/>
        <end position="393"/>
    </location>
</feature>